<dbReference type="SMART" id="SM00278">
    <property type="entry name" value="HhH1"/>
    <property type="match status" value="2"/>
</dbReference>
<evidence type="ECO:0000313" key="5">
    <source>
        <dbReference type="Proteomes" id="UP001597326"/>
    </source>
</evidence>
<keyword evidence="5" id="KW-1185">Reference proteome</keyword>
<dbReference type="InterPro" id="IPR010994">
    <property type="entry name" value="RuvA_2-like"/>
</dbReference>
<dbReference type="InterPro" id="IPR051675">
    <property type="entry name" value="Endo/Exo/Phosphatase_dom_1"/>
</dbReference>
<accession>A0ABW4S0C8</accession>
<comment type="caution">
    <text evidence="4">The sequence shown here is derived from an EMBL/GenBank/DDBJ whole genome shotgun (WGS) entry which is preliminary data.</text>
</comment>
<sequence>MVGQIDPGAETAVRPDARPSADVAETGPVELQPSRAERLMAFGRGHLVAVALVLALGLVGTVGWLLRSRPSEVPLAVQPVSGGSAALTPSPAAGGASPAPATPSVQAALRVHVIGAVRRPGVVQLPAGARVSDAITAAGGLLASASPGELNLAAPVADGSQVVIGTRQRPRGEVRPAEQAASGSQSQSGAAAPSGGHGGAGAGTPAGGALVDLNTATAEQLDQLPGVGPVTAQKILDWRSQHGRFSRVDELQEVDGIGPTSYQRIAQHVRV</sequence>
<evidence type="ECO:0000313" key="4">
    <source>
        <dbReference type="EMBL" id="MFD1891484.1"/>
    </source>
</evidence>
<feature type="compositionally biased region" description="Gly residues" evidence="1">
    <location>
        <begin position="195"/>
        <end position="206"/>
    </location>
</feature>
<keyword evidence="2" id="KW-0812">Transmembrane</keyword>
<dbReference type="InterPro" id="IPR004509">
    <property type="entry name" value="Competence_ComEA_HhH"/>
</dbReference>
<feature type="compositionally biased region" description="Low complexity" evidence="1">
    <location>
        <begin position="177"/>
        <end position="194"/>
    </location>
</feature>
<dbReference type="EMBL" id="JBHUFZ010000033">
    <property type="protein sequence ID" value="MFD1891484.1"/>
    <property type="molecule type" value="Genomic_DNA"/>
</dbReference>
<dbReference type="Gene3D" id="1.10.150.320">
    <property type="entry name" value="Photosystem II 12 kDa extrinsic protein"/>
    <property type="match status" value="1"/>
</dbReference>
<name>A0ABW4S0C8_9ACTN</name>
<evidence type="ECO:0000256" key="2">
    <source>
        <dbReference type="SAM" id="Phobius"/>
    </source>
</evidence>
<proteinExistence type="predicted"/>
<keyword evidence="2" id="KW-1133">Transmembrane helix</keyword>
<evidence type="ECO:0000256" key="1">
    <source>
        <dbReference type="SAM" id="MobiDB-lite"/>
    </source>
</evidence>
<dbReference type="SUPFAM" id="SSF47781">
    <property type="entry name" value="RuvA domain 2-like"/>
    <property type="match status" value="1"/>
</dbReference>
<dbReference type="Pfam" id="PF10531">
    <property type="entry name" value="SLBB"/>
    <property type="match status" value="1"/>
</dbReference>
<dbReference type="InterPro" id="IPR003583">
    <property type="entry name" value="Hlx-hairpin-Hlx_DNA-bd_motif"/>
</dbReference>
<organism evidence="4 5">
    <name type="scientific">Luteococcus peritonei</name>
    <dbReference type="NCBI Taxonomy" id="88874"/>
    <lineage>
        <taxon>Bacteria</taxon>
        <taxon>Bacillati</taxon>
        <taxon>Actinomycetota</taxon>
        <taxon>Actinomycetes</taxon>
        <taxon>Propionibacteriales</taxon>
        <taxon>Propionibacteriaceae</taxon>
        <taxon>Luteococcus</taxon>
    </lineage>
</organism>
<dbReference type="RefSeq" id="WP_343875912.1">
    <property type="nucleotide sequence ID" value="NZ_BAAAIX010000034.1"/>
</dbReference>
<dbReference type="Gene3D" id="3.10.560.10">
    <property type="entry name" value="Outer membrane lipoprotein wza domain like"/>
    <property type="match status" value="1"/>
</dbReference>
<dbReference type="Proteomes" id="UP001597326">
    <property type="component" value="Unassembled WGS sequence"/>
</dbReference>
<dbReference type="NCBIfam" id="TIGR00426">
    <property type="entry name" value="competence protein ComEA helix-hairpin-helix repeat region"/>
    <property type="match status" value="1"/>
</dbReference>
<keyword evidence="2" id="KW-0472">Membrane</keyword>
<feature type="region of interest" description="Disordered" evidence="1">
    <location>
        <begin position="167"/>
        <end position="206"/>
    </location>
</feature>
<feature type="region of interest" description="Disordered" evidence="1">
    <location>
        <begin position="1"/>
        <end position="27"/>
    </location>
</feature>
<dbReference type="PANTHER" id="PTHR21180:SF32">
    <property type="entry name" value="ENDONUCLEASE_EXONUCLEASE_PHOSPHATASE FAMILY DOMAIN-CONTAINING PROTEIN 1"/>
    <property type="match status" value="1"/>
</dbReference>
<dbReference type="PANTHER" id="PTHR21180">
    <property type="entry name" value="ENDONUCLEASE/EXONUCLEASE/PHOSPHATASE FAMILY DOMAIN-CONTAINING PROTEIN 1"/>
    <property type="match status" value="1"/>
</dbReference>
<feature type="domain" description="Helix-hairpin-helix DNA-binding motif class 1" evidence="3">
    <location>
        <begin position="219"/>
        <end position="238"/>
    </location>
</feature>
<evidence type="ECO:0000259" key="3">
    <source>
        <dbReference type="SMART" id="SM00278"/>
    </source>
</evidence>
<gene>
    <name evidence="4" type="ORF">ACFSCS_15020</name>
</gene>
<feature type="transmembrane region" description="Helical" evidence="2">
    <location>
        <begin position="47"/>
        <end position="66"/>
    </location>
</feature>
<feature type="domain" description="Helix-hairpin-helix DNA-binding motif class 1" evidence="3">
    <location>
        <begin position="249"/>
        <end position="268"/>
    </location>
</feature>
<dbReference type="Pfam" id="PF12836">
    <property type="entry name" value="HHH_3"/>
    <property type="match status" value="1"/>
</dbReference>
<dbReference type="InterPro" id="IPR019554">
    <property type="entry name" value="Soluble_ligand-bd"/>
</dbReference>
<protein>
    <submittedName>
        <fullName evidence="4">Helix-hairpin-helix domain-containing protein</fullName>
    </submittedName>
</protein>
<reference evidence="5" key="1">
    <citation type="journal article" date="2019" name="Int. J. Syst. Evol. Microbiol.">
        <title>The Global Catalogue of Microorganisms (GCM) 10K type strain sequencing project: providing services to taxonomists for standard genome sequencing and annotation.</title>
        <authorList>
            <consortium name="The Broad Institute Genomics Platform"/>
            <consortium name="The Broad Institute Genome Sequencing Center for Infectious Disease"/>
            <person name="Wu L."/>
            <person name="Ma J."/>
        </authorList>
    </citation>
    <scope>NUCLEOTIDE SEQUENCE [LARGE SCALE GENOMIC DNA]</scope>
    <source>
        <strain evidence="5">CAIM 431</strain>
    </source>
</reference>